<sequence length="123" mass="13751">MPKLESEFKPASSIASQASHNGTLTQRVLSHDSDTGDKTVLLAHSPGAKWGNTEDDETSTCIHEYWEECYIIEGRLYDVGKKLWFEAGSYCCRPPGMVHGPYRADEVVGCREVAWVRYPAKTV</sequence>
<dbReference type="SUPFAM" id="SSF51182">
    <property type="entry name" value="RmlC-like cupins"/>
    <property type="match status" value="1"/>
</dbReference>
<feature type="compositionally biased region" description="Polar residues" evidence="1">
    <location>
        <begin position="13"/>
        <end position="28"/>
    </location>
</feature>
<dbReference type="InterPro" id="IPR011051">
    <property type="entry name" value="RmlC_Cupin_sf"/>
</dbReference>
<dbReference type="Proteomes" id="UP000799770">
    <property type="component" value="Unassembled WGS sequence"/>
</dbReference>
<dbReference type="InterPro" id="IPR025979">
    <property type="entry name" value="ChrR-like_cupin_dom"/>
</dbReference>
<evidence type="ECO:0000259" key="2">
    <source>
        <dbReference type="Pfam" id="PF12973"/>
    </source>
</evidence>
<dbReference type="Pfam" id="PF12973">
    <property type="entry name" value="Cupin_7"/>
    <property type="match status" value="1"/>
</dbReference>
<feature type="domain" description="ChrR-like cupin" evidence="2">
    <location>
        <begin position="20"/>
        <end position="105"/>
    </location>
</feature>
<dbReference type="Gene3D" id="2.60.120.10">
    <property type="entry name" value="Jelly Rolls"/>
    <property type="match status" value="1"/>
</dbReference>
<dbReference type="OrthoDB" id="9970537at2759"/>
<feature type="region of interest" description="Disordered" evidence="1">
    <location>
        <begin position="1"/>
        <end position="32"/>
    </location>
</feature>
<organism evidence="3 4">
    <name type="scientific">Lophiotrema nucula</name>
    <dbReference type="NCBI Taxonomy" id="690887"/>
    <lineage>
        <taxon>Eukaryota</taxon>
        <taxon>Fungi</taxon>
        <taxon>Dikarya</taxon>
        <taxon>Ascomycota</taxon>
        <taxon>Pezizomycotina</taxon>
        <taxon>Dothideomycetes</taxon>
        <taxon>Pleosporomycetidae</taxon>
        <taxon>Pleosporales</taxon>
        <taxon>Lophiotremataceae</taxon>
        <taxon>Lophiotrema</taxon>
    </lineage>
</organism>
<reference evidence="3" key="1">
    <citation type="journal article" date="2020" name="Stud. Mycol.">
        <title>101 Dothideomycetes genomes: a test case for predicting lifestyles and emergence of pathogens.</title>
        <authorList>
            <person name="Haridas S."/>
            <person name="Albert R."/>
            <person name="Binder M."/>
            <person name="Bloem J."/>
            <person name="Labutti K."/>
            <person name="Salamov A."/>
            <person name="Andreopoulos B."/>
            <person name="Baker S."/>
            <person name="Barry K."/>
            <person name="Bills G."/>
            <person name="Bluhm B."/>
            <person name="Cannon C."/>
            <person name="Castanera R."/>
            <person name="Culley D."/>
            <person name="Daum C."/>
            <person name="Ezra D."/>
            <person name="Gonzalez J."/>
            <person name="Henrissat B."/>
            <person name="Kuo A."/>
            <person name="Liang C."/>
            <person name="Lipzen A."/>
            <person name="Lutzoni F."/>
            <person name="Magnuson J."/>
            <person name="Mondo S."/>
            <person name="Nolan M."/>
            <person name="Ohm R."/>
            <person name="Pangilinan J."/>
            <person name="Park H.-J."/>
            <person name="Ramirez L."/>
            <person name="Alfaro M."/>
            <person name="Sun H."/>
            <person name="Tritt A."/>
            <person name="Yoshinaga Y."/>
            <person name="Zwiers L.-H."/>
            <person name="Turgeon B."/>
            <person name="Goodwin S."/>
            <person name="Spatafora J."/>
            <person name="Crous P."/>
            <person name="Grigoriev I."/>
        </authorList>
    </citation>
    <scope>NUCLEOTIDE SEQUENCE</scope>
    <source>
        <strain evidence="3">CBS 627.86</strain>
    </source>
</reference>
<evidence type="ECO:0000256" key="1">
    <source>
        <dbReference type="SAM" id="MobiDB-lite"/>
    </source>
</evidence>
<accession>A0A6A5ZMI5</accession>
<name>A0A6A5ZMI5_9PLEO</name>
<keyword evidence="4" id="KW-1185">Reference proteome</keyword>
<dbReference type="AlphaFoldDB" id="A0A6A5ZMI5"/>
<proteinExistence type="predicted"/>
<evidence type="ECO:0000313" key="3">
    <source>
        <dbReference type="EMBL" id="KAF2119668.1"/>
    </source>
</evidence>
<protein>
    <recommendedName>
        <fullName evidence="2">ChrR-like cupin domain-containing protein</fullName>
    </recommendedName>
</protein>
<evidence type="ECO:0000313" key="4">
    <source>
        <dbReference type="Proteomes" id="UP000799770"/>
    </source>
</evidence>
<gene>
    <name evidence="3" type="ORF">BDV96DRAFT_642682</name>
</gene>
<dbReference type="EMBL" id="ML977315">
    <property type="protein sequence ID" value="KAF2119668.1"/>
    <property type="molecule type" value="Genomic_DNA"/>
</dbReference>
<dbReference type="InterPro" id="IPR014710">
    <property type="entry name" value="RmlC-like_jellyroll"/>
</dbReference>